<dbReference type="GeneID" id="25284603"/>
<dbReference type="HOGENOM" id="CLU_2740024_0_0_1"/>
<dbReference type="EMBL" id="AMGV01000010">
    <property type="protein sequence ID" value="KEF54528.1"/>
    <property type="molecule type" value="Genomic_DNA"/>
</dbReference>
<evidence type="ECO:0000313" key="2">
    <source>
        <dbReference type="EMBL" id="KEF54528.1"/>
    </source>
</evidence>
<dbReference type="AlphaFoldDB" id="A0A072P5G2"/>
<gene>
    <name evidence="2" type="ORF">A1O9_09695</name>
</gene>
<sequence>MLSIPPDLTLTPQPHSPSSPSRRSSPCFSRFHTPSSPHAIFPSWRIPWRCSVRRLQLLSCGWVDLLQLQTF</sequence>
<dbReference type="Proteomes" id="UP000027920">
    <property type="component" value="Unassembled WGS sequence"/>
</dbReference>
<comment type="caution">
    <text evidence="2">The sequence shown here is derived from an EMBL/GenBank/DDBJ whole genome shotgun (WGS) entry which is preliminary data.</text>
</comment>
<name>A0A072P5G2_9EURO</name>
<reference evidence="2 3" key="1">
    <citation type="submission" date="2013-03" db="EMBL/GenBank/DDBJ databases">
        <title>The Genome Sequence of Exophiala aquamarina CBS 119918.</title>
        <authorList>
            <consortium name="The Broad Institute Genomics Platform"/>
            <person name="Cuomo C."/>
            <person name="de Hoog S."/>
            <person name="Gorbushina A."/>
            <person name="Walker B."/>
            <person name="Young S.K."/>
            <person name="Zeng Q."/>
            <person name="Gargeya S."/>
            <person name="Fitzgerald M."/>
            <person name="Haas B."/>
            <person name="Abouelleil A."/>
            <person name="Allen A.W."/>
            <person name="Alvarado L."/>
            <person name="Arachchi H.M."/>
            <person name="Berlin A.M."/>
            <person name="Chapman S.B."/>
            <person name="Gainer-Dewar J."/>
            <person name="Goldberg J."/>
            <person name="Griggs A."/>
            <person name="Gujja S."/>
            <person name="Hansen M."/>
            <person name="Howarth C."/>
            <person name="Imamovic A."/>
            <person name="Ireland A."/>
            <person name="Larimer J."/>
            <person name="McCowan C."/>
            <person name="Murphy C."/>
            <person name="Pearson M."/>
            <person name="Poon T.W."/>
            <person name="Priest M."/>
            <person name="Roberts A."/>
            <person name="Saif S."/>
            <person name="Shea T."/>
            <person name="Sisk P."/>
            <person name="Sykes S."/>
            <person name="Wortman J."/>
            <person name="Nusbaum C."/>
            <person name="Birren B."/>
        </authorList>
    </citation>
    <scope>NUCLEOTIDE SEQUENCE [LARGE SCALE GENOMIC DNA]</scope>
    <source>
        <strain evidence="2 3">CBS 119918</strain>
    </source>
</reference>
<dbReference type="VEuPathDB" id="FungiDB:A1O9_09695"/>
<evidence type="ECO:0000256" key="1">
    <source>
        <dbReference type="SAM" id="MobiDB-lite"/>
    </source>
</evidence>
<feature type="compositionally biased region" description="Low complexity" evidence="1">
    <location>
        <begin position="16"/>
        <end position="30"/>
    </location>
</feature>
<feature type="region of interest" description="Disordered" evidence="1">
    <location>
        <begin position="1"/>
        <end position="30"/>
    </location>
</feature>
<dbReference type="RefSeq" id="XP_013257118.1">
    <property type="nucleotide sequence ID" value="XM_013401664.1"/>
</dbReference>
<organism evidence="2 3">
    <name type="scientific">Exophiala aquamarina CBS 119918</name>
    <dbReference type="NCBI Taxonomy" id="1182545"/>
    <lineage>
        <taxon>Eukaryota</taxon>
        <taxon>Fungi</taxon>
        <taxon>Dikarya</taxon>
        <taxon>Ascomycota</taxon>
        <taxon>Pezizomycotina</taxon>
        <taxon>Eurotiomycetes</taxon>
        <taxon>Chaetothyriomycetidae</taxon>
        <taxon>Chaetothyriales</taxon>
        <taxon>Herpotrichiellaceae</taxon>
        <taxon>Exophiala</taxon>
    </lineage>
</organism>
<proteinExistence type="predicted"/>
<protein>
    <submittedName>
        <fullName evidence="2">Uncharacterized protein</fullName>
    </submittedName>
</protein>
<evidence type="ECO:0000313" key="3">
    <source>
        <dbReference type="Proteomes" id="UP000027920"/>
    </source>
</evidence>
<accession>A0A072P5G2</accession>
<keyword evidence="3" id="KW-1185">Reference proteome</keyword>